<accession>A0A4R7ST62</accession>
<evidence type="ECO:0000256" key="2">
    <source>
        <dbReference type="ARBA" id="ARBA00022692"/>
    </source>
</evidence>
<evidence type="ECO:0000256" key="5">
    <source>
        <dbReference type="SAM" id="Phobius"/>
    </source>
</evidence>
<dbReference type="PANTHER" id="PTHR23514">
    <property type="entry name" value="BYPASS OF STOP CODON PROTEIN 6"/>
    <property type="match status" value="1"/>
</dbReference>
<dbReference type="InterPro" id="IPR020846">
    <property type="entry name" value="MFS_dom"/>
</dbReference>
<evidence type="ECO:0000256" key="4">
    <source>
        <dbReference type="ARBA" id="ARBA00023136"/>
    </source>
</evidence>
<dbReference type="Gene3D" id="1.20.1250.20">
    <property type="entry name" value="MFS general substrate transporter like domains"/>
    <property type="match status" value="2"/>
</dbReference>
<keyword evidence="4 5" id="KW-0472">Membrane</keyword>
<feature type="transmembrane region" description="Helical" evidence="5">
    <location>
        <begin position="53"/>
        <end position="73"/>
    </location>
</feature>
<dbReference type="RefSeq" id="WP_133985226.1">
    <property type="nucleotide sequence ID" value="NZ_SOCE01000003.1"/>
</dbReference>
<dbReference type="InterPro" id="IPR036259">
    <property type="entry name" value="MFS_trans_sf"/>
</dbReference>
<dbReference type="Pfam" id="PF07690">
    <property type="entry name" value="MFS_1"/>
    <property type="match status" value="1"/>
</dbReference>
<feature type="transmembrane region" description="Helical" evidence="5">
    <location>
        <begin position="345"/>
        <end position="366"/>
    </location>
</feature>
<evidence type="ECO:0000256" key="3">
    <source>
        <dbReference type="ARBA" id="ARBA00022989"/>
    </source>
</evidence>
<proteinExistence type="predicted"/>
<feature type="transmembrane region" description="Helical" evidence="5">
    <location>
        <begin position="21"/>
        <end position="41"/>
    </location>
</feature>
<dbReference type="EMBL" id="SOCE01000003">
    <property type="protein sequence ID" value="TDU82450.1"/>
    <property type="molecule type" value="Genomic_DNA"/>
</dbReference>
<keyword evidence="2 5" id="KW-0812">Transmembrane</keyword>
<dbReference type="GO" id="GO:0022857">
    <property type="term" value="F:transmembrane transporter activity"/>
    <property type="evidence" value="ECO:0007669"/>
    <property type="project" value="InterPro"/>
</dbReference>
<feature type="transmembrane region" description="Helical" evidence="5">
    <location>
        <begin position="85"/>
        <end position="107"/>
    </location>
</feature>
<sequence length="405" mass="41377">MTSAPATAANATSSPPRAARIATWIYFGLNGFAVGMWVVHIPNVERATNISHSTLGLLLLVLGGAAFLGMQIAGPLADRIGQRRLVPAAGIFLGLSLFGPGLAGNWWTLGLTLALFGFGNGSLDVAMNSHAVVVERAYPRPIMAAFHAMWSIGGAFAALIGAAALRGGVDTAITLSACGAICIVVSLLTARFLIEAADEEPAAESSPVPAQKPPARLVWQLGALAFGLMLAEGVANDWAALQFRDVLDTSASTAAYAYGAFAIAMTVGRFATDRVAALIGPAAIVRYGAALAALGLTTVIFVPWVPVGLVGWALFGLGLSGGVPQLFTAAGNLDRRASGALMAKVVGLGYVGLLAGPAIIGGLTHWMPLNAAFALPVVLCVLTVAAADVLKPKSGQSERDKEAAS</sequence>
<feature type="transmembrane region" description="Helical" evidence="5">
    <location>
        <begin position="145"/>
        <end position="165"/>
    </location>
</feature>
<evidence type="ECO:0000259" key="6">
    <source>
        <dbReference type="PROSITE" id="PS50850"/>
    </source>
</evidence>
<dbReference type="InterPro" id="IPR011701">
    <property type="entry name" value="MFS"/>
</dbReference>
<dbReference type="GO" id="GO:0005886">
    <property type="term" value="C:plasma membrane"/>
    <property type="evidence" value="ECO:0007669"/>
    <property type="project" value="UniProtKB-SubCell"/>
</dbReference>
<evidence type="ECO:0000313" key="7">
    <source>
        <dbReference type="EMBL" id="TDU82450.1"/>
    </source>
</evidence>
<name>A0A4R7ST62_9ACTN</name>
<feature type="transmembrane region" description="Helical" evidence="5">
    <location>
        <begin position="284"/>
        <end position="305"/>
    </location>
</feature>
<gene>
    <name evidence="7" type="ORF">EV138_7343</name>
</gene>
<keyword evidence="3 5" id="KW-1133">Transmembrane helix</keyword>
<reference evidence="7 8" key="1">
    <citation type="submission" date="2019-03" db="EMBL/GenBank/DDBJ databases">
        <title>Genomic Encyclopedia of Type Strains, Phase III (KMG-III): the genomes of soil and plant-associated and newly described type strains.</title>
        <authorList>
            <person name="Whitman W."/>
        </authorList>
    </citation>
    <scope>NUCLEOTIDE SEQUENCE [LARGE SCALE GENOMIC DNA]</scope>
    <source>
        <strain evidence="7 8">VKM Ac-2575</strain>
    </source>
</reference>
<feature type="transmembrane region" description="Helical" evidence="5">
    <location>
        <begin position="311"/>
        <end position="333"/>
    </location>
</feature>
<dbReference type="Proteomes" id="UP000295151">
    <property type="component" value="Unassembled WGS sequence"/>
</dbReference>
<protein>
    <submittedName>
        <fullName evidence="7">Fucose permease</fullName>
    </submittedName>
</protein>
<dbReference type="OrthoDB" id="151222at2"/>
<feature type="transmembrane region" description="Helical" evidence="5">
    <location>
        <begin position="255"/>
        <end position="272"/>
    </location>
</feature>
<evidence type="ECO:0000313" key="8">
    <source>
        <dbReference type="Proteomes" id="UP000295151"/>
    </source>
</evidence>
<feature type="domain" description="Major facilitator superfamily (MFS) profile" evidence="6">
    <location>
        <begin position="19"/>
        <end position="395"/>
    </location>
</feature>
<organism evidence="7 8">
    <name type="scientific">Kribbella voronezhensis</name>
    <dbReference type="NCBI Taxonomy" id="2512212"/>
    <lineage>
        <taxon>Bacteria</taxon>
        <taxon>Bacillati</taxon>
        <taxon>Actinomycetota</taxon>
        <taxon>Actinomycetes</taxon>
        <taxon>Propionibacteriales</taxon>
        <taxon>Kribbellaceae</taxon>
        <taxon>Kribbella</taxon>
    </lineage>
</organism>
<dbReference type="PROSITE" id="PS50850">
    <property type="entry name" value="MFS"/>
    <property type="match status" value="1"/>
</dbReference>
<keyword evidence="8" id="KW-1185">Reference proteome</keyword>
<dbReference type="AlphaFoldDB" id="A0A4R7ST62"/>
<comment type="caution">
    <text evidence="7">The sequence shown here is derived from an EMBL/GenBank/DDBJ whole genome shotgun (WGS) entry which is preliminary data.</text>
</comment>
<feature type="transmembrane region" description="Helical" evidence="5">
    <location>
        <begin position="171"/>
        <end position="194"/>
    </location>
</feature>
<evidence type="ECO:0000256" key="1">
    <source>
        <dbReference type="ARBA" id="ARBA00004651"/>
    </source>
</evidence>
<dbReference type="SUPFAM" id="SSF103473">
    <property type="entry name" value="MFS general substrate transporter"/>
    <property type="match status" value="1"/>
</dbReference>
<comment type="subcellular location">
    <subcellularLocation>
        <location evidence="1">Cell membrane</location>
        <topology evidence="1">Multi-pass membrane protein</topology>
    </subcellularLocation>
</comment>
<dbReference type="CDD" id="cd17393">
    <property type="entry name" value="MFS_MosC_like"/>
    <property type="match status" value="1"/>
</dbReference>
<dbReference type="PANTHER" id="PTHR23514:SF13">
    <property type="entry name" value="INNER MEMBRANE PROTEIN YBJJ"/>
    <property type="match status" value="1"/>
</dbReference>
<dbReference type="InterPro" id="IPR051788">
    <property type="entry name" value="MFS_Transporter"/>
</dbReference>
<feature type="transmembrane region" description="Helical" evidence="5">
    <location>
        <begin position="372"/>
        <end position="390"/>
    </location>
</feature>